<keyword evidence="6 16" id="KW-0347">Helicase</keyword>
<comment type="catalytic activity">
    <reaction evidence="10">
        <text>ATP + H2O = ADP + phosphate + H(+)</text>
        <dbReference type="Rhea" id="RHEA:13065"/>
        <dbReference type="ChEBI" id="CHEBI:15377"/>
        <dbReference type="ChEBI" id="CHEBI:15378"/>
        <dbReference type="ChEBI" id="CHEBI:30616"/>
        <dbReference type="ChEBI" id="CHEBI:43474"/>
        <dbReference type="ChEBI" id="CHEBI:456216"/>
        <dbReference type="EC" id="3.6.4.13"/>
    </reaction>
</comment>
<dbReference type="PROSITE" id="PS51192">
    <property type="entry name" value="HELICASE_ATP_BIND_1"/>
    <property type="match status" value="1"/>
</dbReference>
<dbReference type="CDD" id="cd18787">
    <property type="entry name" value="SF2_C_DEAD"/>
    <property type="match status" value="1"/>
</dbReference>
<dbReference type="InterPro" id="IPR011545">
    <property type="entry name" value="DEAD/DEAH_box_helicase_dom"/>
</dbReference>
<dbReference type="AlphaFoldDB" id="L0AU58"/>
<sequence length="628" mass="71105">MPFLETQNIIKKVYYSEELNDIEHIPLKIRRSPCKINTFKDDFKNKDTENRCKDLVGKPFEEGKEGDQLYDKIHQEKGERERGRARRLYADSRCLIDHLKSCKNDESDRVKVEKENTFKNVKRLLNTPLQPTIGENNHKGHIETIYRIHKKYRRVPESLANEIREALFIHVDGFDVPPPIVKFKDMKFPRSILIALKDKGIRDPTHIQMQALPIALLGRDIIGISSTGSGKTLVFVLPMIMKALEMEVRSKLIEGEGPFGLIICPSRELALQTHDIVSYFSKYIEKFDGPKLFSLAIIGGSSLSKQSYKLENGVHMVIATPGRLNDLLMKKMLNLSQCKYLCFDEADRLVDLGFEDEIRSVLAGFRNPRQTLLFSATMPRKIQEFAKTALVDPIIVNVGRTGASNTNVIQYVELVTDEEKLPAILRCLQKTAPPVLIFCENRQDVDVIHEYLLLKGVEVASIHGGFSQEDRKTAIEQFRDGKKDVLIGTDVASKGLDFPSVQHVINFDMPHVIEDYIHRIGRTGRQGNQGITTTFITEKVESTILADLKIMLMEANQDIPKFMDKINVSGYNLKETGGQRGCSFCGGLGHNISQCHKLENQMSKQLTGKDGQTSGNNNDHFSCQSEDL</sequence>
<dbReference type="GO" id="GO:0016787">
    <property type="term" value="F:hydrolase activity"/>
    <property type="evidence" value="ECO:0007669"/>
    <property type="project" value="UniProtKB-KW"/>
</dbReference>
<dbReference type="GeneID" id="15807157"/>
<dbReference type="GO" id="GO:0005524">
    <property type="term" value="F:ATP binding"/>
    <property type="evidence" value="ECO:0007669"/>
    <property type="project" value="UniProtKB-KW"/>
</dbReference>
<dbReference type="SMART" id="SM00487">
    <property type="entry name" value="DEXDc"/>
    <property type="match status" value="1"/>
</dbReference>
<evidence type="ECO:0000313" key="17">
    <source>
        <dbReference type="Proteomes" id="UP000031512"/>
    </source>
</evidence>
<dbReference type="STRING" id="1537102.L0AU58"/>
<evidence type="ECO:0000256" key="12">
    <source>
        <dbReference type="SAM" id="MobiDB-lite"/>
    </source>
</evidence>
<accession>L0AU58</accession>
<dbReference type="InterPro" id="IPR027417">
    <property type="entry name" value="P-loop_NTPase"/>
</dbReference>
<evidence type="ECO:0000256" key="6">
    <source>
        <dbReference type="ARBA" id="ARBA00022806"/>
    </source>
</evidence>
<dbReference type="InterPro" id="IPR001650">
    <property type="entry name" value="Helicase_C-like"/>
</dbReference>
<evidence type="ECO:0000259" key="13">
    <source>
        <dbReference type="PROSITE" id="PS51192"/>
    </source>
</evidence>
<dbReference type="FunFam" id="3.40.50.300:FF:000657">
    <property type="entry name" value="Probable ATP-dependent RNA helicase DDX41"/>
    <property type="match status" value="1"/>
</dbReference>
<evidence type="ECO:0000313" key="16">
    <source>
        <dbReference type="EMBL" id="AFZ79182.1"/>
    </source>
</evidence>
<keyword evidence="3" id="KW-0547">Nucleotide-binding</keyword>
<keyword evidence="17" id="KW-1185">Reference proteome</keyword>
<dbReference type="KEGG" id="beq:BEWA_020280"/>
<dbReference type="GO" id="GO:0008270">
    <property type="term" value="F:zinc ion binding"/>
    <property type="evidence" value="ECO:0007669"/>
    <property type="project" value="UniProtKB-KW"/>
</dbReference>
<keyword evidence="2" id="KW-0479">Metal-binding</keyword>
<dbReference type="GO" id="GO:0005737">
    <property type="term" value="C:cytoplasm"/>
    <property type="evidence" value="ECO:0007669"/>
    <property type="project" value="UniProtKB-ARBA"/>
</dbReference>
<protein>
    <recommendedName>
        <fullName evidence="1">RNA helicase</fullName>
        <ecNumber evidence="1">3.6.4.13</ecNumber>
    </recommendedName>
</protein>
<dbReference type="OrthoDB" id="196131at2759"/>
<proteinExistence type="predicted"/>
<dbReference type="Pfam" id="PF00271">
    <property type="entry name" value="Helicase_C"/>
    <property type="match status" value="1"/>
</dbReference>
<keyword evidence="4" id="KW-0863">Zinc-finger</keyword>
<dbReference type="GO" id="GO:0003724">
    <property type="term" value="F:RNA helicase activity"/>
    <property type="evidence" value="ECO:0007669"/>
    <property type="project" value="UniProtKB-EC"/>
</dbReference>
<evidence type="ECO:0000256" key="9">
    <source>
        <dbReference type="ARBA" id="ARBA00022884"/>
    </source>
</evidence>
<feature type="domain" description="DEAD-box RNA helicase Q" evidence="15">
    <location>
        <begin position="181"/>
        <end position="209"/>
    </location>
</feature>
<dbReference type="Gene3D" id="3.40.50.300">
    <property type="entry name" value="P-loop containing nucleotide triphosphate hydrolases"/>
    <property type="match status" value="2"/>
</dbReference>
<dbReference type="Proteomes" id="UP000031512">
    <property type="component" value="Chromosome 1"/>
</dbReference>
<evidence type="ECO:0000256" key="11">
    <source>
        <dbReference type="PROSITE-ProRule" id="PRU00552"/>
    </source>
</evidence>
<evidence type="ECO:0000256" key="5">
    <source>
        <dbReference type="ARBA" id="ARBA00022801"/>
    </source>
</evidence>
<dbReference type="Pfam" id="PF00270">
    <property type="entry name" value="DEAD"/>
    <property type="match status" value="1"/>
</dbReference>
<feature type="domain" description="Helicase ATP-binding" evidence="13">
    <location>
        <begin position="212"/>
        <end position="396"/>
    </location>
</feature>
<keyword evidence="8" id="KW-0067">ATP-binding</keyword>
<feature type="region of interest" description="Disordered" evidence="12">
    <location>
        <begin position="606"/>
        <end position="628"/>
    </location>
</feature>
<evidence type="ECO:0000256" key="3">
    <source>
        <dbReference type="ARBA" id="ARBA00022741"/>
    </source>
</evidence>
<dbReference type="SMART" id="SM00490">
    <property type="entry name" value="HELICc"/>
    <property type="match status" value="1"/>
</dbReference>
<dbReference type="EMBL" id="CP001669">
    <property type="protein sequence ID" value="AFZ79182.1"/>
    <property type="molecule type" value="Genomic_DNA"/>
</dbReference>
<evidence type="ECO:0000259" key="15">
    <source>
        <dbReference type="PROSITE" id="PS51195"/>
    </source>
</evidence>
<reference evidence="16 17" key="1">
    <citation type="journal article" date="2012" name="BMC Genomics">
        <title>Comparative genomic analysis and phylogenetic position of Theileria equi.</title>
        <authorList>
            <person name="Kappmeyer L.S."/>
            <person name="Thiagarajan M."/>
            <person name="Herndon D.R."/>
            <person name="Ramsay J.D."/>
            <person name="Caler E."/>
            <person name="Djikeng A."/>
            <person name="Gillespie J.J."/>
            <person name="Lau A.O."/>
            <person name="Roalson E.H."/>
            <person name="Silva J.C."/>
            <person name="Silva M.G."/>
            <person name="Suarez C.E."/>
            <person name="Ueti M.W."/>
            <person name="Nene V.M."/>
            <person name="Mealey R.H."/>
            <person name="Knowles D.P."/>
            <person name="Brayton K.A."/>
        </authorList>
    </citation>
    <scope>NUCLEOTIDE SEQUENCE [LARGE SCALE GENOMIC DNA]</scope>
    <source>
        <strain evidence="16 17">WA</strain>
    </source>
</reference>
<feature type="short sequence motif" description="Q motif" evidence="11">
    <location>
        <begin position="181"/>
        <end position="209"/>
    </location>
</feature>
<dbReference type="eggNOG" id="KOG0341">
    <property type="taxonomic scope" value="Eukaryota"/>
</dbReference>
<name>L0AU58_THEEQ</name>
<gene>
    <name evidence="16" type="ORF">BEWA_020280</name>
</gene>
<evidence type="ECO:0000256" key="7">
    <source>
        <dbReference type="ARBA" id="ARBA00022833"/>
    </source>
</evidence>
<dbReference type="SUPFAM" id="SSF52540">
    <property type="entry name" value="P-loop containing nucleoside triphosphate hydrolases"/>
    <property type="match status" value="1"/>
</dbReference>
<keyword evidence="5" id="KW-0378">Hydrolase</keyword>
<evidence type="ECO:0000259" key="14">
    <source>
        <dbReference type="PROSITE" id="PS51194"/>
    </source>
</evidence>
<evidence type="ECO:0000256" key="8">
    <source>
        <dbReference type="ARBA" id="ARBA00022840"/>
    </source>
</evidence>
<dbReference type="EC" id="3.6.4.13" evidence="1"/>
<evidence type="ECO:0000256" key="2">
    <source>
        <dbReference type="ARBA" id="ARBA00022723"/>
    </source>
</evidence>
<dbReference type="RefSeq" id="XP_004828848.1">
    <property type="nucleotide sequence ID" value="XM_004828791.1"/>
</dbReference>
<dbReference type="PROSITE" id="PS51194">
    <property type="entry name" value="HELICASE_CTER"/>
    <property type="match status" value="1"/>
</dbReference>
<dbReference type="PROSITE" id="PS51195">
    <property type="entry name" value="Q_MOTIF"/>
    <property type="match status" value="1"/>
</dbReference>
<dbReference type="InterPro" id="IPR014001">
    <property type="entry name" value="Helicase_ATP-bd"/>
</dbReference>
<dbReference type="InterPro" id="IPR014014">
    <property type="entry name" value="RNA_helicase_DEAD_Q_motif"/>
</dbReference>
<dbReference type="GO" id="GO:0003723">
    <property type="term" value="F:RNA binding"/>
    <property type="evidence" value="ECO:0007669"/>
    <property type="project" value="UniProtKB-KW"/>
</dbReference>
<dbReference type="PANTHER" id="PTHR47958">
    <property type="entry name" value="ATP-DEPENDENT RNA HELICASE DBP3"/>
    <property type="match status" value="1"/>
</dbReference>
<keyword evidence="7" id="KW-0862">Zinc</keyword>
<evidence type="ECO:0000256" key="10">
    <source>
        <dbReference type="ARBA" id="ARBA00047984"/>
    </source>
</evidence>
<evidence type="ECO:0000256" key="4">
    <source>
        <dbReference type="ARBA" id="ARBA00022771"/>
    </source>
</evidence>
<feature type="domain" description="Helicase C-terminal" evidence="14">
    <location>
        <begin position="407"/>
        <end position="567"/>
    </location>
</feature>
<evidence type="ECO:0000256" key="1">
    <source>
        <dbReference type="ARBA" id="ARBA00012552"/>
    </source>
</evidence>
<organism evidence="16 17">
    <name type="scientific">Theileria equi strain WA</name>
    <dbReference type="NCBI Taxonomy" id="1537102"/>
    <lineage>
        <taxon>Eukaryota</taxon>
        <taxon>Sar</taxon>
        <taxon>Alveolata</taxon>
        <taxon>Apicomplexa</taxon>
        <taxon>Aconoidasida</taxon>
        <taxon>Piroplasmida</taxon>
        <taxon>Theileriidae</taxon>
        <taxon>Theileria</taxon>
    </lineage>
</organism>
<dbReference type="VEuPathDB" id="PiroplasmaDB:BEWA_020280"/>
<keyword evidence="9" id="KW-0694">RNA-binding</keyword>